<feature type="transmembrane region" description="Helical" evidence="5">
    <location>
        <begin position="146"/>
        <end position="170"/>
    </location>
</feature>
<dbReference type="SUPFAM" id="SSF103473">
    <property type="entry name" value="MFS general substrate transporter"/>
    <property type="match status" value="1"/>
</dbReference>
<evidence type="ECO:0000256" key="5">
    <source>
        <dbReference type="SAM" id="Phobius"/>
    </source>
</evidence>
<feature type="transmembrane region" description="Helical" evidence="5">
    <location>
        <begin position="430"/>
        <end position="449"/>
    </location>
</feature>
<name>A0AAD6CTG6_9EURO</name>
<feature type="transmembrane region" description="Helical" evidence="5">
    <location>
        <begin position="455"/>
        <end position="483"/>
    </location>
</feature>
<dbReference type="InterPro" id="IPR011701">
    <property type="entry name" value="MFS"/>
</dbReference>
<protein>
    <recommendedName>
        <fullName evidence="6">Major facilitator superfamily (MFS) profile domain-containing protein</fullName>
    </recommendedName>
</protein>
<keyword evidence="8" id="KW-1185">Reference proteome</keyword>
<reference evidence="7 8" key="1">
    <citation type="journal article" date="2023" name="IMA Fungus">
        <title>Comparative genomic study of the Penicillium genus elucidates a diverse pangenome and 15 lateral gene transfer events.</title>
        <authorList>
            <person name="Petersen C."/>
            <person name="Sorensen T."/>
            <person name="Nielsen M.R."/>
            <person name="Sondergaard T.E."/>
            <person name="Sorensen J.L."/>
            <person name="Fitzpatrick D.A."/>
            <person name="Frisvad J.C."/>
            <person name="Nielsen K.L."/>
        </authorList>
    </citation>
    <scope>NUCLEOTIDE SEQUENCE [LARGE SCALE GENOMIC DNA]</scope>
    <source>
        <strain evidence="7 8">IBT 35679</strain>
    </source>
</reference>
<dbReference type="Gene3D" id="1.20.1250.20">
    <property type="entry name" value="MFS general substrate transporter like domains"/>
    <property type="match status" value="1"/>
</dbReference>
<proteinExistence type="predicted"/>
<keyword evidence="4 5" id="KW-0472">Membrane</keyword>
<dbReference type="Pfam" id="PF07690">
    <property type="entry name" value="MFS_1"/>
    <property type="match status" value="1"/>
</dbReference>
<dbReference type="AlphaFoldDB" id="A0AAD6CTG6"/>
<feature type="domain" description="Major facilitator superfamily (MFS) profile" evidence="6">
    <location>
        <begin position="116"/>
        <end position="550"/>
    </location>
</feature>
<evidence type="ECO:0000256" key="3">
    <source>
        <dbReference type="ARBA" id="ARBA00022989"/>
    </source>
</evidence>
<evidence type="ECO:0000256" key="1">
    <source>
        <dbReference type="ARBA" id="ARBA00004141"/>
    </source>
</evidence>
<dbReference type="CDD" id="cd17323">
    <property type="entry name" value="MFS_Tpo1_MDR_like"/>
    <property type="match status" value="1"/>
</dbReference>
<feature type="transmembrane region" description="Helical" evidence="5">
    <location>
        <begin position="277"/>
        <end position="301"/>
    </location>
</feature>
<organism evidence="7 8">
    <name type="scientific">Penicillium frequentans</name>
    <dbReference type="NCBI Taxonomy" id="3151616"/>
    <lineage>
        <taxon>Eukaryota</taxon>
        <taxon>Fungi</taxon>
        <taxon>Dikarya</taxon>
        <taxon>Ascomycota</taxon>
        <taxon>Pezizomycotina</taxon>
        <taxon>Eurotiomycetes</taxon>
        <taxon>Eurotiomycetidae</taxon>
        <taxon>Eurotiales</taxon>
        <taxon>Aspergillaceae</taxon>
        <taxon>Penicillium</taxon>
    </lineage>
</organism>
<evidence type="ECO:0000313" key="7">
    <source>
        <dbReference type="EMBL" id="KAJ5538430.1"/>
    </source>
</evidence>
<dbReference type="EMBL" id="JAQIZZ010000006">
    <property type="protein sequence ID" value="KAJ5538430.1"/>
    <property type="molecule type" value="Genomic_DNA"/>
</dbReference>
<sequence>METLRDTAFGKLVRLATRYKYMQYPEEKDTSLWTEYLKTEIKDEAAPSMTETEHGDVEDLEALGIYTVMSQASTRSRRISSASTVGGANQSIVISWRGDDDPENPQNWSTKKKSFVSSLICFLTFAIYVGSAIYTPGVPGVEEQFGVSSVAALLGLTLFVLGYGLGPMLWSPLSEIPQIGRSPTYVLTLFVFVFFNFGVIYAKNFGMLLAFRFLTGFIGSPALATGAASMGDMWSPKMRDYMIAVWGMFAISAPVLGPMLGGFAAAAKGWTWTIWQLVWASGLAFVLLFFGLPETFAPNILARRARRVRRITGNSQYMSESEIEIKEIKPMDLLFESLVRPFQLCFLEPIVFLLNLYIALIYGILYTWFEAFPIVFSEIHGFNSGESGLAFMGILVSTVCITIPAYFYWKWKYQSRHVDANGNLPPEWQMPPAIVGAFALPISLFWFGWTGNFASVHWIVPIIGSMFFALGGCLIFNSIFCYLAHAYPRYAASVLAGNDFMRSSFGAGFPLFASAMFHNLGVGWACTLLGCLTIVFMPFPFILFFMGRRIRMASKYARHDI</sequence>
<evidence type="ECO:0000256" key="4">
    <source>
        <dbReference type="ARBA" id="ARBA00023136"/>
    </source>
</evidence>
<feature type="transmembrane region" description="Helical" evidence="5">
    <location>
        <begin position="182"/>
        <end position="202"/>
    </location>
</feature>
<dbReference type="FunFam" id="1.20.1250.20:FF:000011">
    <property type="entry name" value="MFS multidrug transporter, putative"/>
    <property type="match status" value="1"/>
</dbReference>
<dbReference type="Proteomes" id="UP001220324">
    <property type="component" value="Unassembled WGS sequence"/>
</dbReference>
<comment type="subcellular location">
    <subcellularLocation>
        <location evidence="1">Membrane</location>
        <topology evidence="1">Multi-pass membrane protein</topology>
    </subcellularLocation>
</comment>
<keyword evidence="2 5" id="KW-0812">Transmembrane</keyword>
<feature type="transmembrane region" description="Helical" evidence="5">
    <location>
        <begin position="208"/>
        <end position="229"/>
    </location>
</feature>
<dbReference type="PANTHER" id="PTHR23502:SF23">
    <property type="entry name" value="FLUCONAZOLE RESISTANCE PROTEIN 1"/>
    <property type="match status" value="1"/>
</dbReference>
<gene>
    <name evidence="7" type="ORF">N7494_007909</name>
</gene>
<dbReference type="GO" id="GO:0005886">
    <property type="term" value="C:plasma membrane"/>
    <property type="evidence" value="ECO:0007669"/>
    <property type="project" value="TreeGrafter"/>
</dbReference>
<dbReference type="PANTHER" id="PTHR23502">
    <property type="entry name" value="MAJOR FACILITATOR SUPERFAMILY"/>
    <property type="match status" value="1"/>
</dbReference>
<dbReference type="GO" id="GO:0015244">
    <property type="term" value="F:fluconazole transmembrane transporter activity"/>
    <property type="evidence" value="ECO:0007669"/>
    <property type="project" value="TreeGrafter"/>
</dbReference>
<feature type="transmembrane region" description="Helical" evidence="5">
    <location>
        <begin position="522"/>
        <end position="546"/>
    </location>
</feature>
<feature type="transmembrane region" description="Helical" evidence="5">
    <location>
        <begin position="350"/>
        <end position="369"/>
    </location>
</feature>
<dbReference type="GO" id="GO:1990961">
    <property type="term" value="P:xenobiotic detoxification by transmembrane export across the plasma membrane"/>
    <property type="evidence" value="ECO:0007669"/>
    <property type="project" value="TreeGrafter"/>
</dbReference>
<dbReference type="PROSITE" id="PS50850">
    <property type="entry name" value="MFS"/>
    <property type="match status" value="1"/>
</dbReference>
<keyword evidence="3 5" id="KW-1133">Transmembrane helix</keyword>
<evidence type="ECO:0000256" key="2">
    <source>
        <dbReference type="ARBA" id="ARBA00022692"/>
    </source>
</evidence>
<feature type="transmembrane region" description="Helical" evidence="5">
    <location>
        <begin position="495"/>
        <end position="516"/>
    </location>
</feature>
<accession>A0AAD6CTG6</accession>
<feature type="transmembrane region" description="Helical" evidence="5">
    <location>
        <begin position="241"/>
        <end position="265"/>
    </location>
</feature>
<dbReference type="InterPro" id="IPR036259">
    <property type="entry name" value="MFS_trans_sf"/>
</dbReference>
<evidence type="ECO:0000313" key="8">
    <source>
        <dbReference type="Proteomes" id="UP001220324"/>
    </source>
</evidence>
<dbReference type="InterPro" id="IPR020846">
    <property type="entry name" value="MFS_dom"/>
</dbReference>
<feature type="transmembrane region" description="Helical" evidence="5">
    <location>
        <begin position="389"/>
        <end position="409"/>
    </location>
</feature>
<evidence type="ECO:0000259" key="6">
    <source>
        <dbReference type="PROSITE" id="PS50850"/>
    </source>
</evidence>
<comment type="caution">
    <text evidence="7">The sequence shown here is derived from an EMBL/GenBank/DDBJ whole genome shotgun (WGS) entry which is preliminary data.</text>
</comment>
<feature type="transmembrane region" description="Helical" evidence="5">
    <location>
        <begin position="115"/>
        <end position="134"/>
    </location>
</feature>